<dbReference type="AlphaFoldDB" id="A0A0D6JH88"/>
<dbReference type="EMBL" id="LN829119">
    <property type="protein sequence ID" value="CPR20027.1"/>
    <property type="molecule type" value="Genomic_DNA"/>
</dbReference>
<protein>
    <submittedName>
        <fullName evidence="1">Uncharacterized protein</fullName>
    </submittedName>
</protein>
<keyword evidence="2" id="KW-1185">Reference proteome</keyword>
<evidence type="ECO:0000313" key="2">
    <source>
        <dbReference type="Proteomes" id="UP000033187"/>
    </source>
</evidence>
<evidence type="ECO:0000313" key="1">
    <source>
        <dbReference type="EMBL" id="CPR20027.1"/>
    </source>
</evidence>
<name>A0A0D6JH88_9HYPH</name>
<dbReference type="Proteomes" id="UP000033187">
    <property type="component" value="Chromosome 1"/>
</dbReference>
<dbReference type="KEGG" id="fil:BN1229_v1_3498"/>
<accession>A0A0D6JH88</accession>
<proteinExistence type="predicted"/>
<sequence>MPGRLFSPALCGLPFRITPAEPNIAQHALVEPKQTTALIPTLESCGQPEAQSALR</sequence>
<gene>
    <name evidence="1" type="ORF">YBN1229_v1_2423</name>
</gene>
<reference evidence="2" key="1">
    <citation type="submission" date="2015-02" db="EMBL/GenBank/DDBJ databases">
        <authorList>
            <person name="Chooi Y.-H."/>
        </authorList>
    </citation>
    <scope>NUCLEOTIDE SEQUENCE [LARGE SCALE GENOMIC DNA]</scope>
    <source>
        <strain evidence="2">strain Y</strain>
    </source>
</reference>
<organism evidence="1 2">
    <name type="scientific">Candidatus Filomicrobium marinum</name>
    <dbReference type="NCBI Taxonomy" id="1608628"/>
    <lineage>
        <taxon>Bacteria</taxon>
        <taxon>Pseudomonadati</taxon>
        <taxon>Pseudomonadota</taxon>
        <taxon>Alphaproteobacteria</taxon>
        <taxon>Hyphomicrobiales</taxon>
        <taxon>Hyphomicrobiaceae</taxon>
        <taxon>Filomicrobium</taxon>
    </lineage>
</organism>
<dbReference type="KEGG" id="fiy:BN1229_v1_2423"/>